<dbReference type="InterPro" id="IPR045684">
    <property type="entry name" value="DUF6191"/>
</dbReference>
<dbReference type="AlphaFoldDB" id="A0A066Z6T0"/>
<reference evidence="1 2" key="1">
    <citation type="submission" date="2014-05" db="EMBL/GenBank/DDBJ databases">
        <title>Draft Genome Sequence of Kitasatospora cheerisanensis KCTC 2395.</title>
        <authorList>
            <person name="Nam D.H."/>
        </authorList>
    </citation>
    <scope>NUCLEOTIDE SEQUENCE [LARGE SCALE GENOMIC DNA]</scope>
    <source>
        <strain evidence="1 2">KCTC 2395</strain>
    </source>
</reference>
<dbReference type="HOGENOM" id="CLU_3234802_0_0_11"/>
<protein>
    <submittedName>
        <fullName evidence="1">Uncharacterized protein</fullName>
    </submittedName>
</protein>
<dbReference type="PATRIC" id="fig|1348663.4.peg.261"/>
<sequence>MQLEQRRIELVLRDDEHDGAPPRTGIDLAAGTARLRRPGAAEG</sequence>
<dbReference type="EMBL" id="JNBY01000013">
    <property type="protein sequence ID" value="KDN87954.1"/>
    <property type="molecule type" value="Genomic_DNA"/>
</dbReference>
<comment type="caution">
    <text evidence="1">The sequence shown here is derived from an EMBL/GenBank/DDBJ whole genome shotgun (WGS) entry which is preliminary data.</text>
</comment>
<accession>A0A066Z6T0</accession>
<evidence type="ECO:0000313" key="1">
    <source>
        <dbReference type="EMBL" id="KDN87954.1"/>
    </source>
</evidence>
<gene>
    <name evidence="1" type="ORF">KCH_02810</name>
</gene>
<keyword evidence="2" id="KW-1185">Reference proteome</keyword>
<proteinExistence type="predicted"/>
<dbReference type="Proteomes" id="UP000027178">
    <property type="component" value="Unassembled WGS sequence"/>
</dbReference>
<evidence type="ECO:0000313" key="2">
    <source>
        <dbReference type="Proteomes" id="UP000027178"/>
    </source>
</evidence>
<organism evidence="1 2">
    <name type="scientific">Kitasatospora cheerisanensis KCTC 2395</name>
    <dbReference type="NCBI Taxonomy" id="1348663"/>
    <lineage>
        <taxon>Bacteria</taxon>
        <taxon>Bacillati</taxon>
        <taxon>Actinomycetota</taxon>
        <taxon>Actinomycetes</taxon>
        <taxon>Kitasatosporales</taxon>
        <taxon>Streptomycetaceae</taxon>
        <taxon>Kitasatospora</taxon>
    </lineage>
</organism>
<dbReference type="Pfam" id="PF19690">
    <property type="entry name" value="DUF6191"/>
    <property type="match status" value="1"/>
</dbReference>
<name>A0A066Z6T0_9ACTN</name>